<reference evidence="2" key="1">
    <citation type="journal article" date="2017" name="Nat. Commun.">
        <title>The North American bullfrog draft genome provides insight into hormonal regulation of long noncoding RNA.</title>
        <authorList>
            <person name="Hammond S.A."/>
            <person name="Warren R.L."/>
            <person name="Vandervalk B.P."/>
            <person name="Kucuk E."/>
            <person name="Khan H."/>
            <person name="Gibb E.A."/>
            <person name="Pandoh P."/>
            <person name="Kirk H."/>
            <person name="Zhao Y."/>
            <person name="Jones M."/>
            <person name="Mungall A.J."/>
            <person name="Coope R."/>
            <person name="Pleasance S."/>
            <person name="Moore R.A."/>
            <person name="Holt R.A."/>
            <person name="Round J.M."/>
            <person name="Ohora S."/>
            <person name="Walle B.V."/>
            <person name="Veldhoen N."/>
            <person name="Helbing C.C."/>
            <person name="Birol I."/>
        </authorList>
    </citation>
    <scope>NUCLEOTIDE SEQUENCE [LARGE SCALE GENOMIC DNA]</scope>
</reference>
<protein>
    <submittedName>
        <fullName evidence="1">Uncharacterized protein</fullName>
    </submittedName>
</protein>
<organism evidence="1 2">
    <name type="scientific">Aquarana catesbeiana</name>
    <name type="common">American bullfrog</name>
    <name type="synonym">Rana catesbeiana</name>
    <dbReference type="NCBI Taxonomy" id="8400"/>
    <lineage>
        <taxon>Eukaryota</taxon>
        <taxon>Metazoa</taxon>
        <taxon>Chordata</taxon>
        <taxon>Craniata</taxon>
        <taxon>Vertebrata</taxon>
        <taxon>Euteleostomi</taxon>
        <taxon>Amphibia</taxon>
        <taxon>Batrachia</taxon>
        <taxon>Anura</taxon>
        <taxon>Neobatrachia</taxon>
        <taxon>Ranoidea</taxon>
        <taxon>Ranidae</taxon>
        <taxon>Aquarana</taxon>
    </lineage>
</organism>
<dbReference type="EMBL" id="KV928444">
    <property type="protein sequence ID" value="PIO34833.1"/>
    <property type="molecule type" value="Genomic_DNA"/>
</dbReference>
<keyword evidence="2" id="KW-1185">Reference proteome</keyword>
<gene>
    <name evidence="1" type="ORF">AB205_0170850</name>
</gene>
<name>A0A2G9S5W4_AQUCT</name>
<accession>A0A2G9S5W4</accession>
<dbReference type="AlphaFoldDB" id="A0A2G9S5W4"/>
<dbReference type="Proteomes" id="UP000228934">
    <property type="component" value="Unassembled WGS sequence"/>
</dbReference>
<evidence type="ECO:0000313" key="2">
    <source>
        <dbReference type="Proteomes" id="UP000228934"/>
    </source>
</evidence>
<proteinExistence type="predicted"/>
<sequence>MSEAVVLQQPASFARPHHTQAISLNTSFHASFHAALGLKNYLLTDEALALLHAFQFTGCHTAKRLGATRGRGKYRSLAN</sequence>
<evidence type="ECO:0000313" key="1">
    <source>
        <dbReference type="EMBL" id="PIO34833.1"/>
    </source>
</evidence>